<sequence length="183" mass="21721">MKTTNLTIIMILLPAAAKKNRFDDIADKSFTEYLEQYDVLPRKYISDIYNDTTNKEFDHKYGIRLDKDIEKFRIDLKTKLKVGDHVRISMVRGIFDKKYQPNWSTEIFRIHKMKLTNPTTYLLKDENNQNILGEFYKEQLQTVKYPNVYPVEKVLRTKGDQILVSWLGYGPSKNSWMNKKDIV</sequence>
<reference evidence="3 4" key="1">
    <citation type="submission" date="2019-01" db="EMBL/GenBank/DDBJ databases">
        <authorList>
            <person name="Sayadi A."/>
        </authorList>
    </citation>
    <scope>NUCLEOTIDE SEQUENCE [LARGE SCALE GENOMIC DNA]</scope>
</reference>
<feature type="domain" description="Chromo" evidence="2">
    <location>
        <begin position="149"/>
        <end position="183"/>
    </location>
</feature>
<feature type="non-terminal residue" evidence="3">
    <location>
        <position position="183"/>
    </location>
</feature>
<dbReference type="Proteomes" id="UP000410492">
    <property type="component" value="Unassembled WGS sequence"/>
</dbReference>
<keyword evidence="1" id="KW-0732">Signal</keyword>
<dbReference type="EMBL" id="CAACVG010008141">
    <property type="protein sequence ID" value="VEN48680.1"/>
    <property type="molecule type" value="Genomic_DNA"/>
</dbReference>
<evidence type="ECO:0000259" key="2">
    <source>
        <dbReference type="PROSITE" id="PS50013"/>
    </source>
</evidence>
<evidence type="ECO:0000256" key="1">
    <source>
        <dbReference type="SAM" id="SignalP"/>
    </source>
</evidence>
<keyword evidence="4" id="KW-1185">Reference proteome</keyword>
<proteinExistence type="predicted"/>
<dbReference type="InterPro" id="IPR000953">
    <property type="entry name" value="Chromo/chromo_shadow_dom"/>
</dbReference>
<gene>
    <name evidence="3" type="ORF">CALMAC_LOCUS10042</name>
</gene>
<dbReference type="PROSITE" id="PS50013">
    <property type="entry name" value="CHROMO_2"/>
    <property type="match status" value="1"/>
</dbReference>
<evidence type="ECO:0000313" key="4">
    <source>
        <dbReference type="Proteomes" id="UP000410492"/>
    </source>
</evidence>
<name>A0A653CLA7_CALMS</name>
<dbReference type="OrthoDB" id="6343797at2759"/>
<dbReference type="PANTHER" id="PTHR46585:SF1">
    <property type="entry name" value="CHROMO DOMAIN-CONTAINING PROTEIN"/>
    <property type="match status" value="1"/>
</dbReference>
<accession>A0A653CLA7</accession>
<dbReference type="PANTHER" id="PTHR46585">
    <property type="entry name" value="INTEGRASE CORE DOMAIN CONTAINING PROTEIN"/>
    <property type="match status" value="1"/>
</dbReference>
<evidence type="ECO:0000313" key="3">
    <source>
        <dbReference type="EMBL" id="VEN48680.1"/>
    </source>
</evidence>
<feature type="chain" id="PRO_5024867614" description="Chromo domain-containing protein" evidence="1">
    <location>
        <begin position="18"/>
        <end position="183"/>
    </location>
</feature>
<dbReference type="AlphaFoldDB" id="A0A653CLA7"/>
<feature type="signal peptide" evidence="1">
    <location>
        <begin position="1"/>
        <end position="17"/>
    </location>
</feature>
<protein>
    <recommendedName>
        <fullName evidence="2">Chromo domain-containing protein</fullName>
    </recommendedName>
</protein>
<organism evidence="3 4">
    <name type="scientific">Callosobruchus maculatus</name>
    <name type="common">Southern cowpea weevil</name>
    <name type="synonym">Pulse bruchid</name>
    <dbReference type="NCBI Taxonomy" id="64391"/>
    <lineage>
        <taxon>Eukaryota</taxon>
        <taxon>Metazoa</taxon>
        <taxon>Ecdysozoa</taxon>
        <taxon>Arthropoda</taxon>
        <taxon>Hexapoda</taxon>
        <taxon>Insecta</taxon>
        <taxon>Pterygota</taxon>
        <taxon>Neoptera</taxon>
        <taxon>Endopterygota</taxon>
        <taxon>Coleoptera</taxon>
        <taxon>Polyphaga</taxon>
        <taxon>Cucujiformia</taxon>
        <taxon>Chrysomeloidea</taxon>
        <taxon>Chrysomelidae</taxon>
        <taxon>Bruchinae</taxon>
        <taxon>Bruchini</taxon>
        <taxon>Callosobruchus</taxon>
    </lineage>
</organism>